<dbReference type="KEGG" id="glt:GlitD10_1998"/>
<dbReference type="SUPFAM" id="SSF55282">
    <property type="entry name" value="RL5-like"/>
    <property type="match status" value="1"/>
</dbReference>
<evidence type="ECO:0000313" key="10">
    <source>
        <dbReference type="EMBL" id="APB34324.1"/>
    </source>
</evidence>
<dbReference type="AlphaFoldDB" id="A0A1J0AEG0"/>
<evidence type="ECO:0000259" key="8">
    <source>
        <dbReference type="Pfam" id="PF00281"/>
    </source>
</evidence>
<gene>
    <name evidence="6 10" type="primary">rplE</name>
    <name evidence="6" type="synonym">rpl5</name>
    <name evidence="10" type="ORF">GlitD10_1998</name>
</gene>
<dbReference type="Pfam" id="PF00281">
    <property type="entry name" value="Ribosomal_L5"/>
    <property type="match status" value="1"/>
</dbReference>
<dbReference type="OrthoDB" id="9806626at2"/>
<keyword evidence="3 6" id="KW-0687">Ribonucleoprotein</keyword>
<keyword evidence="6" id="KW-0820">tRNA-binding</keyword>
<dbReference type="PROSITE" id="PS00358">
    <property type="entry name" value="RIBOSOMAL_L5"/>
    <property type="match status" value="1"/>
</dbReference>
<evidence type="ECO:0000256" key="5">
    <source>
        <dbReference type="ARBA" id="ARBA00058604"/>
    </source>
</evidence>
<dbReference type="STRING" id="1188229.GlitD10_1998"/>
<sequence>MAQRLKTQYQETIIPRLMQEFSYTNPHQVPKVVKVNVNRGLGEASQNAKALESSLQEINLITGQKAVVTRAKQAIAGFKIREGMPVGMMVTLRGDRMYSFLERLIHLALPRIRDFRGINPKSFDGRGNYSLGLKEQLIFPEIEYDKIDKIRGMDIAIITTARNDREGLALLKALGMPFREN</sequence>
<dbReference type="PANTHER" id="PTHR11994">
    <property type="entry name" value="60S RIBOSOMAL PROTEIN L11-RELATED"/>
    <property type="match status" value="1"/>
</dbReference>
<evidence type="ECO:0000256" key="7">
    <source>
        <dbReference type="RuleBase" id="RU003930"/>
    </source>
</evidence>
<name>A0A1J0AEG0_9CYAN</name>
<dbReference type="InterPro" id="IPR002132">
    <property type="entry name" value="Ribosomal_uL5"/>
</dbReference>
<dbReference type="GO" id="GO:1990904">
    <property type="term" value="C:ribonucleoprotein complex"/>
    <property type="evidence" value="ECO:0007669"/>
    <property type="project" value="UniProtKB-KW"/>
</dbReference>
<evidence type="ECO:0000256" key="4">
    <source>
        <dbReference type="ARBA" id="ARBA00035245"/>
    </source>
</evidence>
<evidence type="ECO:0000256" key="3">
    <source>
        <dbReference type="ARBA" id="ARBA00023274"/>
    </source>
</evidence>
<evidence type="ECO:0000256" key="6">
    <source>
        <dbReference type="HAMAP-Rule" id="MF_01333"/>
    </source>
</evidence>
<dbReference type="InterPro" id="IPR022803">
    <property type="entry name" value="Ribosomal_uL5_dom_sf"/>
</dbReference>
<dbReference type="GO" id="GO:0005840">
    <property type="term" value="C:ribosome"/>
    <property type="evidence" value="ECO:0007669"/>
    <property type="project" value="UniProtKB-KW"/>
</dbReference>
<dbReference type="GO" id="GO:0019843">
    <property type="term" value="F:rRNA binding"/>
    <property type="evidence" value="ECO:0007669"/>
    <property type="project" value="UniProtKB-UniRule"/>
</dbReference>
<dbReference type="InterPro" id="IPR031309">
    <property type="entry name" value="Ribosomal_uL5_C"/>
</dbReference>
<comment type="function">
    <text evidence="6">This is 1 of the proteins that bind and probably mediate the attachment of the 5S RNA into the large ribosomal subunit, where it forms part of the central protuberance. In the 70S ribosome it contacts protein S13 of the 30S subunit (bridge B1b), connecting the 2 subunits; this bridge is implicated in subunit movement. Contacts the P site tRNA; the 5S rRNA and some of its associated proteins might help stabilize positioning of ribosome-bound tRNAs.</text>
</comment>
<organism evidence="10 11">
    <name type="scientific">Gloeomargarita lithophora Alchichica-D10</name>
    <dbReference type="NCBI Taxonomy" id="1188229"/>
    <lineage>
        <taxon>Bacteria</taxon>
        <taxon>Bacillati</taxon>
        <taxon>Cyanobacteriota</taxon>
        <taxon>Cyanophyceae</taxon>
        <taxon>Gloeomargaritales</taxon>
        <taxon>Gloeomargaritaceae</taxon>
        <taxon>Gloeomargarita</taxon>
    </lineage>
</organism>
<dbReference type="PIRSF" id="PIRSF002161">
    <property type="entry name" value="Ribosomal_L5"/>
    <property type="match status" value="1"/>
</dbReference>
<dbReference type="Gene3D" id="3.30.1440.10">
    <property type="match status" value="1"/>
</dbReference>
<evidence type="ECO:0000259" key="9">
    <source>
        <dbReference type="Pfam" id="PF00673"/>
    </source>
</evidence>
<protein>
    <recommendedName>
        <fullName evidence="4 6">Large ribosomal subunit protein uL5</fullName>
    </recommendedName>
</protein>
<dbReference type="FunFam" id="3.30.1440.10:FF:000001">
    <property type="entry name" value="50S ribosomal protein L5"/>
    <property type="match status" value="1"/>
</dbReference>
<dbReference type="GO" id="GO:0000049">
    <property type="term" value="F:tRNA binding"/>
    <property type="evidence" value="ECO:0007669"/>
    <property type="project" value="UniProtKB-UniRule"/>
</dbReference>
<dbReference type="GO" id="GO:0003735">
    <property type="term" value="F:structural constituent of ribosome"/>
    <property type="evidence" value="ECO:0007669"/>
    <property type="project" value="InterPro"/>
</dbReference>
<dbReference type="HAMAP" id="MF_01333_B">
    <property type="entry name" value="Ribosomal_uL5_B"/>
    <property type="match status" value="1"/>
</dbReference>
<keyword evidence="6" id="KW-0699">rRNA-binding</keyword>
<dbReference type="NCBIfam" id="NF000585">
    <property type="entry name" value="PRK00010.1"/>
    <property type="match status" value="1"/>
</dbReference>
<comment type="subunit">
    <text evidence="6">Part of the 50S ribosomal subunit; part of the 5S rRNA/L5/L18/L25 subcomplex. Contacts the 5S rRNA and the P site tRNA. Forms a bridge to the 30S subunit in the 70S ribosome.</text>
</comment>
<dbReference type="InterPro" id="IPR020929">
    <property type="entry name" value="Ribosomal_uL5_CS"/>
</dbReference>
<dbReference type="Proteomes" id="UP000180235">
    <property type="component" value="Chromosome"/>
</dbReference>
<dbReference type="EMBL" id="CP017675">
    <property type="protein sequence ID" value="APB34324.1"/>
    <property type="molecule type" value="Genomic_DNA"/>
</dbReference>
<accession>A0A1J0AEG0</accession>
<comment type="similarity">
    <text evidence="1 6 7">Belongs to the universal ribosomal protein uL5 family.</text>
</comment>
<evidence type="ECO:0000313" key="11">
    <source>
        <dbReference type="Proteomes" id="UP000180235"/>
    </source>
</evidence>
<keyword evidence="2 6" id="KW-0689">Ribosomal protein</keyword>
<feature type="domain" description="Large ribosomal subunit protein uL5 N-terminal" evidence="8">
    <location>
        <begin position="25"/>
        <end position="81"/>
    </location>
</feature>
<reference evidence="10 11" key="1">
    <citation type="submission" date="2016-10" db="EMBL/GenBank/DDBJ databases">
        <title>Description of Gloeomargarita lithophora gen. nov., sp. nov., a thylakoid-bearing basal-branching cyanobacterium with intracellular carbonates, and proposal for Gloeomargaritales ord. nov.</title>
        <authorList>
            <person name="Moreira D."/>
            <person name="Tavera R."/>
            <person name="Benzerara K."/>
            <person name="Skouri-Panet F."/>
            <person name="Couradeau E."/>
            <person name="Gerard E."/>
            <person name="Loussert C."/>
            <person name="Novelo E."/>
            <person name="Zivanovic Y."/>
            <person name="Lopez-Garcia P."/>
        </authorList>
    </citation>
    <scope>NUCLEOTIDE SEQUENCE [LARGE SCALE GENOMIC DNA]</scope>
    <source>
        <strain evidence="10 11">D10</strain>
    </source>
</reference>
<dbReference type="InterPro" id="IPR031310">
    <property type="entry name" value="Ribosomal_uL5_N"/>
</dbReference>
<keyword evidence="11" id="KW-1185">Reference proteome</keyword>
<dbReference type="Pfam" id="PF00673">
    <property type="entry name" value="Ribosomal_L5_C"/>
    <property type="match status" value="1"/>
</dbReference>
<evidence type="ECO:0000256" key="1">
    <source>
        <dbReference type="ARBA" id="ARBA00008553"/>
    </source>
</evidence>
<comment type="function">
    <text evidence="5">This is one of the proteins that bind and probably mediate the attachment of the 5S RNA into the large ribosomal subunit, where it forms part of the central protuberance. In the 70S ribosome it contacts protein S13 of the 30S subunit (bridge B1b), connecting the 2 subunits; this bridge is implicated in subunit movement. Contacts the P site tRNA; the 5S rRNA and some of its associated proteins might help stabilize positioning of ribosome-bound tRNAs.</text>
</comment>
<dbReference type="GO" id="GO:0006412">
    <property type="term" value="P:translation"/>
    <property type="evidence" value="ECO:0007669"/>
    <property type="project" value="UniProtKB-UniRule"/>
</dbReference>
<dbReference type="RefSeq" id="WP_071454777.1">
    <property type="nucleotide sequence ID" value="NZ_CP017675.1"/>
</dbReference>
<proteinExistence type="inferred from homology"/>
<evidence type="ECO:0000256" key="2">
    <source>
        <dbReference type="ARBA" id="ARBA00022980"/>
    </source>
</evidence>
<feature type="domain" description="Large ribosomal subunit protein uL5 C-terminal" evidence="9">
    <location>
        <begin position="85"/>
        <end position="178"/>
    </location>
</feature>
<dbReference type="InterPro" id="IPR020930">
    <property type="entry name" value="Ribosomal_uL5_bac-type"/>
</dbReference>
<keyword evidence="6" id="KW-0694">RNA-binding</keyword>